<feature type="transmembrane region" description="Helical" evidence="2">
    <location>
        <begin position="403"/>
        <end position="421"/>
    </location>
</feature>
<keyword evidence="5" id="KW-1185">Reference proteome</keyword>
<evidence type="ECO:0000256" key="2">
    <source>
        <dbReference type="SAM" id="Phobius"/>
    </source>
</evidence>
<feature type="domain" description="YdbS-like PH" evidence="3">
    <location>
        <begin position="59"/>
        <end position="138"/>
    </location>
</feature>
<feature type="compositionally biased region" description="Low complexity" evidence="1">
    <location>
        <begin position="521"/>
        <end position="533"/>
    </location>
</feature>
<evidence type="ECO:0000256" key="1">
    <source>
        <dbReference type="SAM" id="MobiDB-lite"/>
    </source>
</evidence>
<feature type="domain" description="YdbS-like PH" evidence="3">
    <location>
        <begin position="423"/>
        <end position="503"/>
    </location>
</feature>
<feature type="region of interest" description="Disordered" evidence="1">
    <location>
        <begin position="137"/>
        <end position="175"/>
    </location>
</feature>
<dbReference type="PANTHER" id="PTHR34473:SF3">
    <property type="entry name" value="TRANSMEMBRANE PROTEIN-RELATED"/>
    <property type="match status" value="1"/>
</dbReference>
<organism evidence="4 5">
    <name type="scientific">Halonotius roseus</name>
    <dbReference type="NCBI Taxonomy" id="2511997"/>
    <lineage>
        <taxon>Archaea</taxon>
        <taxon>Methanobacteriati</taxon>
        <taxon>Methanobacteriota</taxon>
        <taxon>Stenosarchaea group</taxon>
        <taxon>Halobacteria</taxon>
        <taxon>Halobacteriales</taxon>
        <taxon>Haloferacaceae</taxon>
        <taxon>Halonotius</taxon>
    </lineage>
</organism>
<proteinExistence type="predicted"/>
<gene>
    <name evidence="4" type="ORF">EWF95_03800</name>
</gene>
<dbReference type="AlphaFoldDB" id="A0A544QRJ9"/>
<feature type="transmembrane region" description="Helical" evidence="2">
    <location>
        <begin position="20"/>
        <end position="53"/>
    </location>
</feature>
<sequence length="580" mass="62591">MKLAPLSVPYRALQKAGRLAITLVVLGSVGTGVGFGGALVVAGVAGAIALALVYEFAYYRRYEYTFTEDTFDIESGVLNRREREIPYGRVQNVDISRNVVQRLLGLSAIDIETAGGGSTEAAIRYVTADAATTIQDEIRRRKRGDDQQRRTAAEAADDTEGAAASGDSDETDNAATREFDEPDEELLFEISPSELALAGVLSFDPRVPGLLFALFTGSIPFVSPVVPEPAAVATTGLDPTLVLFVMGAVLLVGLVVLSWVVGAVSAVVNYWGFRLTRSETELRYERGLLQRYSGTIPFEKIQTVTISDNPLKRRAGYATLAVETAGYAPGQANERGSEAAVPIAGQDRIERLAEEIDGCEDGSFDRPPKRIRRRYLARYLITLAGVTGLLYAGSVVVDAAAGLPWYLPLAGIILAPIAAHYKWLHRGYRLEADHFVTRNGVWNRETKRVPYHRLQTVIDSRTLFQRRWRVATVIADTAGSLSLLGNDAAAVDIEIDDAVALRSELRDRLQASLADRRRQRAGGSAATRSAATPADDETAGDDGTTAADETTVDNETTAAADESSVANAEPAADDDHRNES</sequence>
<dbReference type="InterPro" id="IPR005182">
    <property type="entry name" value="YdbS-like_PH"/>
</dbReference>
<feature type="transmembrane region" description="Helical" evidence="2">
    <location>
        <begin position="241"/>
        <end position="268"/>
    </location>
</feature>
<dbReference type="OrthoDB" id="107421at2157"/>
<feature type="domain" description="YdbS-like PH" evidence="3">
    <location>
        <begin position="270"/>
        <end position="355"/>
    </location>
</feature>
<dbReference type="Proteomes" id="UP000315385">
    <property type="component" value="Unassembled WGS sequence"/>
</dbReference>
<feature type="compositionally biased region" description="Basic and acidic residues" evidence="1">
    <location>
        <begin position="137"/>
        <end position="152"/>
    </location>
</feature>
<dbReference type="PIRSF" id="PIRSF026631">
    <property type="entry name" value="UCP026631"/>
    <property type="match status" value="1"/>
</dbReference>
<dbReference type="RefSeq" id="WP_142442725.1">
    <property type="nucleotide sequence ID" value="NZ_SESI01000001.1"/>
</dbReference>
<reference evidence="4 5" key="1">
    <citation type="submission" date="2019-02" db="EMBL/GenBank/DDBJ databases">
        <title>Halonotius sp. a new haloqrchaeon isolated from saline water.</title>
        <authorList>
            <person name="Duran-Viseras A."/>
            <person name="Sanchez-Porro C."/>
            <person name="Ventosa A."/>
        </authorList>
    </citation>
    <scope>NUCLEOTIDE SEQUENCE [LARGE SCALE GENOMIC DNA]</scope>
    <source>
        <strain evidence="4 5">F9-27</strain>
    </source>
</reference>
<protein>
    <recommendedName>
        <fullName evidence="3">YdbS-like PH domain-containing protein</fullName>
    </recommendedName>
</protein>
<dbReference type="Pfam" id="PF03703">
    <property type="entry name" value="bPH_2"/>
    <property type="match status" value="3"/>
</dbReference>
<evidence type="ECO:0000313" key="5">
    <source>
        <dbReference type="Proteomes" id="UP000315385"/>
    </source>
</evidence>
<comment type="caution">
    <text evidence="4">The sequence shown here is derived from an EMBL/GenBank/DDBJ whole genome shotgun (WGS) entry which is preliminary data.</text>
</comment>
<keyword evidence="2" id="KW-0812">Transmembrane</keyword>
<keyword evidence="2" id="KW-1133">Transmembrane helix</keyword>
<evidence type="ECO:0000259" key="3">
    <source>
        <dbReference type="Pfam" id="PF03703"/>
    </source>
</evidence>
<dbReference type="EMBL" id="SESI01000001">
    <property type="protein sequence ID" value="TQQ82073.1"/>
    <property type="molecule type" value="Genomic_DNA"/>
</dbReference>
<accession>A0A544QRJ9</accession>
<dbReference type="InterPro" id="IPR014529">
    <property type="entry name" value="UCP026631"/>
</dbReference>
<name>A0A544QRJ9_9EURY</name>
<feature type="transmembrane region" description="Helical" evidence="2">
    <location>
        <begin position="207"/>
        <end position="226"/>
    </location>
</feature>
<feature type="transmembrane region" description="Helical" evidence="2">
    <location>
        <begin position="376"/>
        <end position="397"/>
    </location>
</feature>
<evidence type="ECO:0000313" key="4">
    <source>
        <dbReference type="EMBL" id="TQQ82073.1"/>
    </source>
</evidence>
<dbReference type="PANTHER" id="PTHR34473">
    <property type="entry name" value="UPF0699 TRANSMEMBRANE PROTEIN YDBS"/>
    <property type="match status" value="1"/>
</dbReference>
<keyword evidence="2" id="KW-0472">Membrane</keyword>
<feature type="region of interest" description="Disordered" evidence="1">
    <location>
        <begin position="514"/>
        <end position="580"/>
    </location>
</feature>